<organism evidence="1 2">
    <name type="scientific">Leptotrichia wadei</name>
    <dbReference type="NCBI Taxonomy" id="157687"/>
    <lineage>
        <taxon>Bacteria</taxon>
        <taxon>Fusobacteriati</taxon>
        <taxon>Fusobacteriota</taxon>
        <taxon>Fusobacteriia</taxon>
        <taxon>Fusobacteriales</taxon>
        <taxon>Leptotrichiaceae</taxon>
        <taxon>Leptotrichia</taxon>
    </lineage>
</organism>
<evidence type="ECO:0008006" key="3">
    <source>
        <dbReference type="Google" id="ProtNLM"/>
    </source>
</evidence>
<dbReference type="NCBIfam" id="TIGR02646">
    <property type="entry name" value="retron system putative HNH endonuclease"/>
    <property type="match status" value="1"/>
</dbReference>
<dbReference type="EMBL" id="AP019835">
    <property type="protein sequence ID" value="BBM50566.1"/>
    <property type="molecule type" value="Genomic_DNA"/>
</dbReference>
<dbReference type="RefSeq" id="WP_146964753.1">
    <property type="nucleotide sequence ID" value="NZ_AP019835.1"/>
</dbReference>
<dbReference type="Proteomes" id="UP000321501">
    <property type="component" value="Chromosome"/>
</dbReference>
<protein>
    <recommendedName>
        <fullName evidence="3">TIGR02646 family protein</fullName>
    </recommendedName>
</protein>
<dbReference type="Gene3D" id="1.10.30.50">
    <property type="match status" value="1"/>
</dbReference>
<accession>A0A510KFX0</accession>
<name>A0A510KFX0_9FUSO</name>
<proteinExistence type="predicted"/>
<evidence type="ECO:0000313" key="2">
    <source>
        <dbReference type="Proteomes" id="UP000321501"/>
    </source>
</evidence>
<dbReference type="InterPro" id="IPR013467">
    <property type="entry name" value="HNH78-like"/>
</dbReference>
<gene>
    <name evidence="1" type="ORF">JMUB3934_1876</name>
</gene>
<sequence length="209" mass="24932">MLKVNKSNSEPEFFTKFKRKEEPKNWDNFDFEIKRQLKIYMLENEQKIENEYYCPYCELELDLDESQIEHIKPKDKFPKQFSDYKNFIVGCIYEKTCGQAKGNKWDESFINPVIENPNEYFSYDIKTGKIVPLKESGAENKKAVKTIEILNLNEDKLCILRKKYIIGIKNTIENLADSEIVDFIKNDYFRFPSLNDFLLENIEILEEMI</sequence>
<evidence type="ECO:0000313" key="1">
    <source>
        <dbReference type="EMBL" id="BBM50566.1"/>
    </source>
</evidence>
<reference evidence="1 2" key="1">
    <citation type="submission" date="2019-07" db="EMBL/GenBank/DDBJ databases">
        <title>Complete Genome Sequence of Leptotrichia wadei Strain JMUB3934.</title>
        <authorList>
            <person name="Watanabe S."/>
            <person name="Cui L."/>
        </authorList>
    </citation>
    <scope>NUCLEOTIDE SEQUENCE [LARGE SCALE GENOMIC DNA]</scope>
    <source>
        <strain evidence="1 2">JMUB3934</strain>
    </source>
</reference>
<dbReference type="AlphaFoldDB" id="A0A510KFX0"/>